<reference evidence="1 2" key="1">
    <citation type="submission" date="2023-01" db="EMBL/GenBank/DDBJ databases">
        <title>Genomes from the Australian National Cyanobacteria Reference Collection.</title>
        <authorList>
            <person name="Willis A."/>
            <person name="Lee E.M.F."/>
        </authorList>
    </citation>
    <scope>NUCLEOTIDE SEQUENCE [LARGE SCALE GENOMIC DNA]</scope>
    <source>
        <strain evidence="1 2">CS-537/01</strain>
    </source>
</reference>
<organism evidence="1 2">
    <name type="scientific">Dolichospermum circinale CS-537/01</name>
    <dbReference type="NCBI Taxonomy" id="3021739"/>
    <lineage>
        <taxon>Bacteria</taxon>
        <taxon>Bacillati</taxon>
        <taxon>Cyanobacteriota</taxon>
        <taxon>Cyanophyceae</taxon>
        <taxon>Nostocales</taxon>
        <taxon>Aphanizomenonaceae</taxon>
        <taxon>Dolichospermum</taxon>
        <taxon>Dolichospermum circinale</taxon>
    </lineage>
</organism>
<protein>
    <submittedName>
        <fullName evidence="1">Uncharacterized protein</fullName>
    </submittedName>
</protein>
<dbReference type="Proteomes" id="UP001212123">
    <property type="component" value="Unassembled WGS sequence"/>
</dbReference>
<name>A0ABT5A5H4_9CYAN</name>
<proteinExistence type="predicted"/>
<evidence type="ECO:0000313" key="1">
    <source>
        <dbReference type="EMBL" id="MDB9487169.1"/>
    </source>
</evidence>
<dbReference type="RefSeq" id="WP_155963560.1">
    <property type="nucleotide sequence ID" value="NZ_JAQMTU010000068.1"/>
</dbReference>
<accession>A0ABT5A5H4</accession>
<comment type="caution">
    <text evidence="1">The sequence shown here is derived from an EMBL/GenBank/DDBJ whole genome shotgun (WGS) entry which is preliminary data.</text>
</comment>
<sequence length="58" mass="6764">MPSKEELLEQYGSPKTNRVVDQLYNFAYISQTAIDNLKQQALDENWGIDNDNVLKKYI</sequence>
<gene>
    <name evidence="1" type="ORF">PN492_11525</name>
</gene>
<evidence type="ECO:0000313" key="2">
    <source>
        <dbReference type="Proteomes" id="UP001212123"/>
    </source>
</evidence>
<keyword evidence="2" id="KW-1185">Reference proteome</keyword>
<dbReference type="EMBL" id="JAQMTU010000068">
    <property type="protein sequence ID" value="MDB9487169.1"/>
    <property type="molecule type" value="Genomic_DNA"/>
</dbReference>